<dbReference type="EMBL" id="MHRJ01000020">
    <property type="protein sequence ID" value="OHA22772.1"/>
    <property type="molecule type" value="Genomic_DNA"/>
</dbReference>
<feature type="transmembrane region" description="Helical" evidence="1">
    <location>
        <begin position="35"/>
        <end position="59"/>
    </location>
</feature>
<proteinExistence type="predicted"/>
<accession>A0A1G2MIE9</accession>
<evidence type="ECO:0000256" key="1">
    <source>
        <dbReference type="SAM" id="Phobius"/>
    </source>
</evidence>
<evidence type="ECO:0000313" key="2">
    <source>
        <dbReference type="EMBL" id="OHA22772.1"/>
    </source>
</evidence>
<keyword evidence="1" id="KW-0472">Membrane</keyword>
<comment type="caution">
    <text evidence="2">The sequence shown here is derived from an EMBL/GenBank/DDBJ whole genome shotgun (WGS) entry which is preliminary data.</text>
</comment>
<reference evidence="2 3" key="1">
    <citation type="journal article" date="2016" name="Nat. Commun.">
        <title>Thousands of microbial genomes shed light on interconnected biogeochemical processes in an aquifer system.</title>
        <authorList>
            <person name="Anantharaman K."/>
            <person name="Brown C.T."/>
            <person name="Hug L.A."/>
            <person name="Sharon I."/>
            <person name="Castelle C.J."/>
            <person name="Probst A.J."/>
            <person name="Thomas B.C."/>
            <person name="Singh A."/>
            <person name="Wilkins M.J."/>
            <person name="Karaoz U."/>
            <person name="Brodie E.L."/>
            <person name="Williams K.H."/>
            <person name="Hubbard S.S."/>
            <person name="Banfield J.F."/>
        </authorList>
    </citation>
    <scope>NUCLEOTIDE SEQUENCE [LARGE SCALE GENOMIC DNA]</scope>
</reference>
<protein>
    <submittedName>
        <fullName evidence="2">Uncharacterized protein</fullName>
    </submittedName>
</protein>
<organism evidence="2 3">
    <name type="scientific">Candidatus Taylorbacteria bacterium RIFCSPHIGHO2_02_49_25</name>
    <dbReference type="NCBI Taxonomy" id="1802305"/>
    <lineage>
        <taxon>Bacteria</taxon>
        <taxon>Candidatus Tayloriibacteriota</taxon>
    </lineage>
</organism>
<gene>
    <name evidence="2" type="ORF">A2W52_03010</name>
</gene>
<keyword evidence="1" id="KW-0812">Transmembrane</keyword>
<evidence type="ECO:0000313" key="3">
    <source>
        <dbReference type="Proteomes" id="UP000176493"/>
    </source>
</evidence>
<name>A0A1G2MIE9_9BACT</name>
<sequence length="106" mass="12140">MKPKFSFLYLLLLFAVTTALLYFGLPFFLQEDTTGGFAGVAEGFAYIILWGLIFCYYLMRKCLIWVFNRRNNLTDVKIVKRKATWLSLVLTVILGVSVVVSIFVVL</sequence>
<dbReference type="AlphaFoldDB" id="A0A1G2MIE9"/>
<feature type="transmembrane region" description="Helical" evidence="1">
    <location>
        <begin position="7"/>
        <end position="29"/>
    </location>
</feature>
<dbReference type="Proteomes" id="UP000176493">
    <property type="component" value="Unassembled WGS sequence"/>
</dbReference>
<feature type="transmembrane region" description="Helical" evidence="1">
    <location>
        <begin position="85"/>
        <end position="105"/>
    </location>
</feature>
<keyword evidence="1" id="KW-1133">Transmembrane helix</keyword>